<dbReference type="EMBL" id="CP003010">
    <property type="protein sequence ID" value="AEO66550.1"/>
    <property type="molecule type" value="Genomic_DNA"/>
</dbReference>
<sequence>LNSELKEDIAAGLEHFAKLARLGMIEKAKKWYDGCLEWRAHRFPIRAEYVDMLLQEGEHQEVIRILDSTDYSTLTALGRAQLSDVRRLFNLTKLLAILRWKGML</sequence>
<organism evidence="1 2">
    <name type="scientific">Thermothielavioides terrestris (strain ATCC 38088 / NRRL 8126)</name>
    <name type="common">Thielavia terrestris</name>
    <dbReference type="NCBI Taxonomy" id="578455"/>
    <lineage>
        <taxon>Eukaryota</taxon>
        <taxon>Fungi</taxon>
        <taxon>Dikarya</taxon>
        <taxon>Ascomycota</taxon>
        <taxon>Pezizomycotina</taxon>
        <taxon>Sordariomycetes</taxon>
        <taxon>Sordariomycetidae</taxon>
        <taxon>Sordariales</taxon>
        <taxon>Chaetomiaceae</taxon>
        <taxon>Thermothielavioides</taxon>
        <taxon>Thermothielavioides terrestris</taxon>
    </lineage>
</organism>
<accession>G2R153</accession>
<dbReference type="GeneID" id="11518423"/>
<gene>
    <name evidence="1" type="ORF">THITE_2015310</name>
</gene>
<protein>
    <submittedName>
        <fullName evidence="1">Uncharacterized protein</fullName>
    </submittedName>
</protein>
<dbReference type="RefSeq" id="XP_003652886.1">
    <property type="nucleotide sequence ID" value="XM_003652838.1"/>
</dbReference>
<name>G2R153_THETT</name>
<reference evidence="1 2" key="1">
    <citation type="journal article" date="2011" name="Nat. Biotechnol.">
        <title>Comparative genomic analysis of the thermophilic biomass-degrading fungi Myceliophthora thermophila and Thielavia terrestris.</title>
        <authorList>
            <person name="Berka R.M."/>
            <person name="Grigoriev I.V."/>
            <person name="Otillar R."/>
            <person name="Salamov A."/>
            <person name="Grimwood J."/>
            <person name="Reid I."/>
            <person name="Ishmael N."/>
            <person name="John T."/>
            <person name="Darmond C."/>
            <person name="Moisan M.-C."/>
            <person name="Henrissat B."/>
            <person name="Coutinho P.M."/>
            <person name="Lombard V."/>
            <person name="Natvig D.O."/>
            <person name="Lindquist E."/>
            <person name="Schmutz J."/>
            <person name="Lucas S."/>
            <person name="Harris P."/>
            <person name="Powlowski J."/>
            <person name="Bellemare A."/>
            <person name="Taylor D."/>
            <person name="Butler G."/>
            <person name="de Vries R.P."/>
            <person name="Allijn I.E."/>
            <person name="van den Brink J."/>
            <person name="Ushinsky S."/>
            <person name="Storms R."/>
            <person name="Powell A.J."/>
            <person name="Paulsen I.T."/>
            <person name="Elbourne L.D.H."/>
            <person name="Baker S.E."/>
            <person name="Magnuson J."/>
            <person name="LaBoissiere S."/>
            <person name="Clutterbuck A.J."/>
            <person name="Martinez D."/>
            <person name="Wogulis M."/>
            <person name="de Leon A.L."/>
            <person name="Rey M.W."/>
            <person name="Tsang A."/>
        </authorList>
    </citation>
    <scope>NUCLEOTIDE SEQUENCE [LARGE SCALE GENOMIC DNA]</scope>
    <source>
        <strain evidence="2">ATCC 38088 / NRRL 8126</strain>
    </source>
</reference>
<evidence type="ECO:0000313" key="2">
    <source>
        <dbReference type="Proteomes" id="UP000008181"/>
    </source>
</evidence>
<dbReference type="eggNOG" id="ENOG502T0QG">
    <property type="taxonomic scope" value="Eukaryota"/>
</dbReference>
<dbReference type="AlphaFoldDB" id="G2R153"/>
<keyword evidence="2" id="KW-1185">Reference proteome</keyword>
<dbReference type="KEGG" id="ttt:THITE_2015310"/>
<proteinExistence type="predicted"/>
<feature type="non-terminal residue" evidence="1">
    <location>
        <position position="104"/>
    </location>
</feature>
<feature type="non-terminal residue" evidence="1">
    <location>
        <position position="1"/>
    </location>
</feature>
<evidence type="ECO:0000313" key="1">
    <source>
        <dbReference type="EMBL" id="AEO66550.1"/>
    </source>
</evidence>
<dbReference type="Proteomes" id="UP000008181">
    <property type="component" value="Chromosome 2"/>
</dbReference>
<dbReference type="HOGENOM" id="CLU_2256594_0_0_1"/>